<keyword evidence="9" id="KW-1035">Host cytoplasm</keyword>
<evidence type="ECO:0000256" key="8">
    <source>
        <dbReference type="ARBA" id="ARBA00023086"/>
    </source>
</evidence>
<dbReference type="GO" id="GO:0019029">
    <property type="term" value="C:helical viral capsid"/>
    <property type="evidence" value="ECO:0007669"/>
    <property type="project" value="UniProtKB-KW"/>
</dbReference>
<dbReference type="EMBL" id="MN103537">
    <property type="protein sequence ID" value="QDZ59977.1"/>
    <property type="molecule type" value="Viral_cRNA"/>
</dbReference>
<feature type="region of interest" description="Disordered" evidence="12">
    <location>
        <begin position="353"/>
        <end position="372"/>
    </location>
</feature>
<organism evidence="14 15">
    <name type="scientific">Harbour porpoise rhabdovirus</name>
    <dbReference type="NCBI Taxonomy" id="2598784"/>
    <lineage>
        <taxon>Viruses</taxon>
        <taxon>Riboviria</taxon>
        <taxon>Orthornavirae</taxon>
        <taxon>Negarnaviricota</taxon>
        <taxon>Haploviricotina</taxon>
        <taxon>Monjiviricetes</taxon>
        <taxon>Mononegavirales</taxon>
        <taxon>Rhabdoviridae</taxon>
        <taxon>Alpharhabdovirinae</taxon>
        <taxon>Cetarhavirus</taxon>
        <taxon>Cetarhavirus phocoena</taxon>
    </lineage>
</organism>
<dbReference type="GO" id="GO:0003723">
    <property type="term" value="F:RNA binding"/>
    <property type="evidence" value="ECO:0007669"/>
    <property type="project" value="UniProtKB-KW"/>
</dbReference>
<keyword evidence="10" id="KW-0687">Ribonucleoprotein</keyword>
<gene>
    <name evidence="14" type="primary">N</name>
</gene>
<evidence type="ECO:0000256" key="3">
    <source>
        <dbReference type="ARBA" id="ARBA00014389"/>
    </source>
</evidence>
<name>A0AAE6IKR2_9RHAB</name>
<evidence type="ECO:0000256" key="6">
    <source>
        <dbReference type="ARBA" id="ARBA00022844"/>
    </source>
</evidence>
<keyword evidence="5" id="KW-0167">Capsid protein</keyword>
<accession>A0AAE6IKR2</accession>
<evidence type="ECO:0000259" key="13">
    <source>
        <dbReference type="Pfam" id="PF00945"/>
    </source>
</evidence>
<dbReference type="GO" id="GO:1990904">
    <property type="term" value="C:ribonucleoprotein complex"/>
    <property type="evidence" value="ECO:0007669"/>
    <property type="project" value="UniProtKB-KW"/>
</dbReference>
<feature type="domain" description="Rhabdovirus nucleocapsid" evidence="13">
    <location>
        <begin position="13"/>
        <end position="402"/>
    </location>
</feature>
<protein>
    <recommendedName>
        <fullName evidence="3">Nucleoprotein</fullName>
    </recommendedName>
    <alternativeName>
        <fullName evidence="11">Nucleocapsid protein</fullName>
    </alternativeName>
</protein>
<evidence type="ECO:0000256" key="1">
    <source>
        <dbReference type="ARBA" id="ARBA00004192"/>
    </source>
</evidence>
<keyword evidence="6" id="KW-0946">Virion</keyword>
<dbReference type="Proteomes" id="UP000830044">
    <property type="component" value="Segment"/>
</dbReference>
<feature type="compositionally biased region" description="Acidic residues" evidence="12">
    <location>
        <begin position="355"/>
        <end position="368"/>
    </location>
</feature>
<keyword evidence="4" id="KW-1139">Helical capsid protein</keyword>
<evidence type="ECO:0000256" key="5">
    <source>
        <dbReference type="ARBA" id="ARBA00022561"/>
    </source>
</evidence>
<dbReference type="GeneID" id="80538437"/>
<evidence type="ECO:0000256" key="10">
    <source>
        <dbReference type="ARBA" id="ARBA00023274"/>
    </source>
</evidence>
<dbReference type="SUPFAM" id="SSF140809">
    <property type="entry name" value="Rhabdovirus nucleoprotein-like"/>
    <property type="match status" value="1"/>
</dbReference>
<dbReference type="InterPro" id="IPR000448">
    <property type="entry name" value="Rhabdo_ncapsid"/>
</dbReference>
<dbReference type="KEGG" id="vg:80538437"/>
<evidence type="ECO:0000256" key="9">
    <source>
        <dbReference type="ARBA" id="ARBA00023200"/>
    </source>
</evidence>
<evidence type="ECO:0000313" key="14">
    <source>
        <dbReference type="EMBL" id="QDZ59977.1"/>
    </source>
</evidence>
<keyword evidence="15" id="KW-1185">Reference proteome</keyword>
<comment type="subcellular location">
    <subcellularLocation>
        <location evidence="1">Host cytoplasm</location>
    </subcellularLocation>
    <subcellularLocation>
        <location evidence="2">Virion</location>
    </subcellularLocation>
</comment>
<evidence type="ECO:0000256" key="4">
    <source>
        <dbReference type="ARBA" id="ARBA00022497"/>
    </source>
</evidence>
<dbReference type="Gene3D" id="1.10.3570.10">
    <property type="entry name" value="Rhabdovirus nucleocapsid protein like domain"/>
    <property type="match status" value="1"/>
</dbReference>
<dbReference type="InterPro" id="IPR023330">
    <property type="entry name" value="Rhabdovirus_ncapsid_N"/>
</dbReference>
<dbReference type="Pfam" id="PF00945">
    <property type="entry name" value="Rhabdo_ncap"/>
    <property type="match status" value="1"/>
</dbReference>
<dbReference type="InterPro" id="IPR035961">
    <property type="entry name" value="Rhabdovirus_nucleoprotein-like"/>
</dbReference>
<evidence type="ECO:0000313" key="15">
    <source>
        <dbReference type="Proteomes" id="UP000830044"/>
    </source>
</evidence>
<evidence type="ECO:0000256" key="12">
    <source>
        <dbReference type="SAM" id="MobiDB-lite"/>
    </source>
</evidence>
<reference evidence="14" key="1">
    <citation type="submission" date="2019-06" db="EMBL/GenBank/DDBJ databases">
        <title>Characterization of a Novel Rhabdovirus Isolated from a Stranded Harbour Porpoise (Phocoena phocoena).</title>
        <authorList>
            <person name="Emelianchik A."/>
            <person name="Rodrigues T.C.S."/>
            <person name="Subramaniam K."/>
            <person name="Nielsen O."/>
            <person name="Burek-Huntington K.A."/>
            <person name="Rotstein D."/>
            <person name="Popov V.L."/>
            <person name="Stone D."/>
            <person name="Waltzek T.B."/>
        </authorList>
    </citation>
    <scope>NUCLEOTIDE SEQUENCE</scope>
    <source>
        <strain evidence="14">WVL17017A</strain>
    </source>
</reference>
<proteinExistence type="predicted"/>
<dbReference type="InterPro" id="IPR023331">
    <property type="entry name" value="Rhabdovirus_ncapsid_C"/>
</dbReference>
<evidence type="ECO:0000256" key="2">
    <source>
        <dbReference type="ARBA" id="ARBA00004328"/>
    </source>
</evidence>
<dbReference type="GO" id="GO:0019013">
    <property type="term" value="C:viral nucleocapsid"/>
    <property type="evidence" value="ECO:0007669"/>
    <property type="project" value="UniProtKB-KW"/>
</dbReference>
<keyword evidence="8" id="KW-0543">Viral nucleoprotein</keyword>
<dbReference type="RefSeq" id="YP_010799975.1">
    <property type="nucleotide sequence ID" value="NC_076720.1"/>
</dbReference>
<evidence type="ECO:0000256" key="11">
    <source>
        <dbReference type="ARBA" id="ARBA00033344"/>
    </source>
</evidence>
<keyword evidence="7" id="KW-0694">RNA-binding</keyword>
<dbReference type="GO" id="GO:0030430">
    <property type="term" value="C:host cell cytoplasm"/>
    <property type="evidence" value="ECO:0007669"/>
    <property type="project" value="UniProtKB-SubCell"/>
</dbReference>
<dbReference type="Gene3D" id="1.10.3610.10">
    <property type="entry name" value="Nucleoprotein"/>
    <property type="match status" value="1"/>
</dbReference>
<evidence type="ECO:0000256" key="7">
    <source>
        <dbReference type="ARBA" id="ARBA00022884"/>
    </source>
</evidence>
<sequence length="425" mass="47467">MDSIVRKATGTPVIPVLPAVEDVPTYPSEFFRSGNAPVLTVEHSEVDINELRGAVMSGIQRGELNADLVVAFVYKVTSRWTERCETDWRSFNRLIGSRGEEINPYATVELKIGQKPKPDWTTVIANDPSIDMQLVMGLLGVYRVSLITNEAYRDRVIGTIQNQLDSISKGKIVMKTLAIHRQLILNPNFNMIVACCDMFYHHFKGSERAVIRVSTLPSRFRDCAALGTLAHITSFTGLSLKEVLDWVFTDKAAAEIENIMRPGEEIDKSESYTPYLRDMRLCRKSPYSTTNNPNLHIWGQTACALMGSKRSCNAILMSEDNLVNIFVNAKIMAYVLGNSADLTKAFTVDGITAGPEDEESEEEEEELNGTDMPTSRSALEWYEYMLGLSFVIPPKMEDKLKQMARRITLPRPGTIGAAIKQDLGV</sequence>